<reference evidence="1 2" key="1">
    <citation type="submission" date="2019-07" db="EMBL/GenBank/DDBJ databases">
        <title>R&amp;d 2014.</title>
        <authorList>
            <person name="Klenk H.-P."/>
        </authorList>
    </citation>
    <scope>NUCLEOTIDE SEQUENCE [LARGE SCALE GENOMIC DNA]</scope>
    <source>
        <strain evidence="1 2">DSM 43868</strain>
    </source>
</reference>
<dbReference type="Proteomes" id="UP000319825">
    <property type="component" value="Unassembled WGS sequence"/>
</dbReference>
<proteinExistence type="predicted"/>
<name>A0A562I3H9_MICOL</name>
<evidence type="ECO:0000313" key="1">
    <source>
        <dbReference type="EMBL" id="TWH65609.1"/>
    </source>
</evidence>
<sequence>MSEELDGFVIGYVPAGVGAEVSDFASEWEDVRFRTRVWERQVEEGYRVDMRVHVLRAGRLTTLEELRDFLAAYHERDADDWRLDGFDTGGVPGLAGDGEAFSLVGPGVAVDVLADPERVPEAELRAVAAAIRPA</sequence>
<dbReference type="EMBL" id="VLKE01000001">
    <property type="protein sequence ID" value="TWH65609.1"/>
    <property type="molecule type" value="Genomic_DNA"/>
</dbReference>
<gene>
    <name evidence="1" type="ORF">JD77_00547</name>
</gene>
<accession>A0A562I3H9</accession>
<dbReference type="AlphaFoldDB" id="A0A562I3H9"/>
<evidence type="ECO:0000313" key="2">
    <source>
        <dbReference type="Proteomes" id="UP000319825"/>
    </source>
</evidence>
<dbReference type="OrthoDB" id="5146724at2"/>
<organism evidence="1 2">
    <name type="scientific">Micromonospora olivasterospora</name>
    <dbReference type="NCBI Taxonomy" id="1880"/>
    <lineage>
        <taxon>Bacteria</taxon>
        <taxon>Bacillati</taxon>
        <taxon>Actinomycetota</taxon>
        <taxon>Actinomycetes</taxon>
        <taxon>Micromonosporales</taxon>
        <taxon>Micromonosporaceae</taxon>
        <taxon>Micromonospora</taxon>
    </lineage>
</organism>
<keyword evidence="2" id="KW-1185">Reference proteome</keyword>
<comment type="caution">
    <text evidence="1">The sequence shown here is derived from an EMBL/GenBank/DDBJ whole genome shotgun (WGS) entry which is preliminary data.</text>
</comment>
<protein>
    <submittedName>
        <fullName evidence="1">Uncharacterized protein</fullName>
    </submittedName>
</protein>